<dbReference type="InterPro" id="IPR010227">
    <property type="entry name" value="NADH_Q_OxRdtase_chainM/4"/>
</dbReference>
<comment type="similarity">
    <text evidence="2">Belongs to the complex I subunit 4 family.</text>
</comment>
<dbReference type="Proteomes" id="UP000261905">
    <property type="component" value="Unassembled WGS sequence"/>
</dbReference>
<gene>
    <name evidence="9" type="ORF">DX130_23775</name>
</gene>
<feature type="transmembrane region" description="Helical" evidence="7">
    <location>
        <begin position="255"/>
        <end position="275"/>
    </location>
</feature>
<evidence type="ECO:0000256" key="4">
    <source>
        <dbReference type="ARBA" id="ARBA00022989"/>
    </source>
</evidence>
<feature type="transmembrane region" description="Helical" evidence="7">
    <location>
        <begin position="451"/>
        <end position="471"/>
    </location>
</feature>
<dbReference type="GO" id="GO:0005886">
    <property type="term" value="C:plasma membrane"/>
    <property type="evidence" value="ECO:0007669"/>
    <property type="project" value="UniProtKB-SubCell"/>
</dbReference>
<dbReference type="NCBIfam" id="TIGR01972">
    <property type="entry name" value="NDH_I_M"/>
    <property type="match status" value="1"/>
</dbReference>
<feature type="transmembrane region" description="Helical" evidence="7">
    <location>
        <begin position="98"/>
        <end position="120"/>
    </location>
</feature>
<feature type="transmembrane region" description="Helical" evidence="7">
    <location>
        <begin position="34"/>
        <end position="55"/>
    </location>
</feature>
<keyword evidence="3 6" id="KW-0812">Transmembrane</keyword>
<name>A0A371P0R1_9BACL</name>
<evidence type="ECO:0000313" key="9">
    <source>
        <dbReference type="EMBL" id="REK69529.1"/>
    </source>
</evidence>
<comment type="subcellular location">
    <subcellularLocation>
        <location evidence="1">Cell membrane</location>
        <topology evidence="1">Multi-pass membrane protein</topology>
    </subcellularLocation>
    <subcellularLocation>
        <location evidence="6">Membrane</location>
        <topology evidence="6">Multi-pass membrane protein</topology>
    </subcellularLocation>
</comment>
<dbReference type="EMBL" id="QUBQ01000007">
    <property type="protein sequence ID" value="REK69529.1"/>
    <property type="molecule type" value="Genomic_DNA"/>
</dbReference>
<reference evidence="9 10" key="1">
    <citation type="submission" date="2018-08" db="EMBL/GenBank/DDBJ databases">
        <title>Paenibacillus sp. M4BSY-1, whole genome shotgun sequence.</title>
        <authorList>
            <person name="Tuo L."/>
        </authorList>
    </citation>
    <scope>NUCLEOTIDE SEQUENCE [LARGE SCALE GENOMIC DNA]</scope>
    <source>
        <strain evidence="9 10">M4BSY-1</strain>
    </source>
</reference>
<dbReference type="RefSeq" id="WP_116049630.1">
    <property type="nucleotide sequence ID" value="NZ_QUBQ01000007.1"/>
</dbReference>
<feature type="transmembrane region" description="Helical" evidence="7">
    <location>
        <begin position="347"/>
        <end position="367"/>
    </location>
</feature>
<evidence type="ECO:0000256" key="1">
    <source>
        <dbReference type="ARBA" id="ARBA00004651"/>
    </source>
</evidence>
<evidence type="ECO:0000256" key="7">
    <source>
        <dbReference type="SAM" id="Phobius"/>
    </source>
</evidence>
<feature type="transmembrane region" description="Helical" evidence="7">
    <location>
        <begin position="127"/>
        <end position="144"/>
    </location>
</feature>
<feature type="transmembrane region" description="Helical" evidence="7">
    <location>
        <begin position="296"/>
        <end position="314"/>
    </location>
</feature>
<dbReference type="InterPro" id="IPR001750">
    <property type="entry name" value="ND/Mrp_TM"/>
</dbReference>
<dbReference type="GO" id="GO:0048039">
    <property type="term" value="F:ubiquinone binding"/>
    <property type="evidence" value="ECO:0007669"/>
    <property type="project" value="TreeGrafter"/>
</dbReference>
<proteinExistence type="inferred from homology"/>
<dbReference type="GO" id="GO:0003954">
    <property type="term" value="F:NADH dehydrogenase activity"/>
    <property type="evidence" value="ECO:0007669"/>
    <property type="project" value="TreeGrafter"/>
</dbReference>
<accession>A0A371P0R1</accession>
<evidence type="ECO:0000256" key="5">
    <source>
        <dbReference type="ARBA" id="ARBA00023136"/>
    </source>
</evidence>
<keyword evidence="4 7" id="KW-1133">Transmembrane helix</keyword>
<keyword evidence="5 7" id="KW-0472">Membrane</keyword>
<evidence type="ECO:0000313" key="10">
    <source>
        <dbReference type="Proteomes" id="UP000261905"/>
    </source>
</evidence>
<feature type="transmembrane region" description="Helical" evidence="7">
    <location>
        <begin position="6"/>
        <end position="27"/>
    </location>
</feature>
<organism evidence="9 10">
    <name type="scientific">Paenibacillus paeoniae</name>
    <dbReference type="NCBI Taxonomy" id="2292705"/>
    <lineage>
        <taxon>Bacteria</taxon>
        <taxon>Bacillati</taxon>
        <taxon>Bacillota</taxon>
        <taxon>Bacilli</taxon>
        <taxon>Bacillales</taxon>
        <taxon>Paenibacillaceae</taxon>
        <taxon>Paenibacillus</taxon>
    </lineage>
</organism>
<dbReference type="OrthoDB" id="9811718at2"/>
<feature type="domain" description="NADH:quinone oxidoreductase/Mrp antiporter transmembrane" evidence="8">
    <location>
        <begin position="144"/>
        <end position="466"/>
    </location>
</feature>
<dbReference type="Pfam" id="PF00361">
    <property type="entry name" value="Proton_antipo_M"/>
    <property type="match status" value="1"/>
</dbReference>
<comment type="caution">
    <text evidence="9">The sequence shown here is derived from an EMBL/GenBank/DDBJ whole genome shotgun (WGS) entry which is preliminary data.</text>
</comment>
<feature type="transmembrane region" description="Helical" evidence="7">
    <location>
        <begin position="379"/>
        <end position="397"/>
    </location>
</feature>
<feature type="transmembrane region" description="Helical" evidence="7">
    <location>
        <begin position="320"/>
        <end position="340"/>
    </location>
</feature>
<sequence length="539" mass="58893">MSGLEQIPILSIILLSPLLGLVIIQLLPGQRANWLKIAVTTATLLPLALSLWLYADYDRNQGAVSYSETYSWVQAPLKMNVGGDWFFSFQYAVGIDGLSLPLLLLTAIVTAMAALAAVHVKKRRKSFFSWFLLLEFGMIGAFIARDLFVFFVFFEITLVAMYFLIGIWGYYNRERAANQFLIYNGIGSAIMLIAFVMLVNTAGFHVIETTQSLQYIYSGSYSDIIRNLSDPSAYVNLTADSIGSNPFALNETKQWAIFILLLVAFGIKLPVFPFHSWMLKVHQEAPPAVVMIHSGILLKLGAYGLLRFGLFLFPVQAREWASVLAILGLINLLYGAILAFRQQEFKLVLAYSSISHMGIVLIGLAAFNEIGLQGALFQLISHGLISALLFLIVGSLYERTGTTELSRLGGLARSMPFISGVLLAAGLASLGLPGLSGFVGELLSLLGLFESMRWVTALAVVGIVLTAVYILRSVLKITFGPQREGLTAIRDARFVEALPMVVLLAFIILLGCYPSVLTDTVQTSVGGFMDLLLATRAGG</sequence>
<dbReference type="GO" id="GO:0008137">
    <property type="term" value="F:NADH dehydrogenase (ubiquinone) activity"/>
    <property type="evidence" value="ECO:0007669"/>
    <property type="project" value="InterPro"/>
</dbReference>
<dbReference type="PRINTS" id="PR01437">
    <property type="entry name" value="NUOXDRDTASE4"/>
</dbReference>
<evidence type="ECO:0000256" key="6">
    <source>
        <dbReference type="RuleBase" id="RU000320"/>
    </source>
</evidence>
<evidence type="ECO:0000256" key="2">
    <source>
        <dbReference type="ARBA" id="ARBA00009025"/>
    </source>
</evidence>
<evidence type="ECO:0000259" key="8">
    <source>
        <dbReference type="Pfam" id="PF00361"/>
    </source>
</evidence>
<dbReference type="AlphaFoldDB" id="A0A371P0R1"/>
<evidence type="ECO:0000256" key="3">
    <source>
        <dbReference type="ARBA" id="ARBA00022692"/>
    </source>
</evidence>
<feature type="transmembrane region" description="Helical" evidence="7">
    <location>
        <begin position="492"/>
        <end position="516"/>
    </location>
</feature>
<feature type="transmembrane region" description="Helical" evidence="7">
    <location>
        <begin position="150"/>
        <end position="171"/>
    </location>
</feature>
<dbReference type="GO" id="GO:0015990">
    <property type="term" value="P:electron transport coupled proton transport"/>
    <property type="evidence" value="ECO:0007669"/>
    <property type="project" value="TreeGrafter"/>
</dbReference>
<dbReference type="PANTHER" id="PTHR43507:SF1">
    <property type="entry name" value="NADH-UBIQUINONE OXIDOREDUCTASE CHAIN 4"/>
    <property type="match status" value="1"/>
</dbReference>
<keyword evidence="10" id="KW-1185">Reference proteome</keyword>
<dbReference type="PANTHER" id="PTHR43507">
    <property type="entry name" value="NADH-UBIQUINONE OXIDOREDUCTASE CHAIN 4"/>
    <property type="match status" value="1"/>
</dbReference>
<dbReference type="GO" id="GO:0042773">
    <property type="term" value="P:ATP synthesis coupled electron transport"/>
    <property type="evidence" value="ECO:0007669"/>
    <property type="project" value="InterPro"/>
</dbReference>
<protein>
    <submittedName>
        <fullName evidence="9">NADH-quinone oxidoreductase subunit M</fullName>
    </submittedName>
</protein>
<dbReference type="InterPro" id="IPR003918">
    <property type="entry name" value="NADH_UbQ_OxRdtase"/>
</dbReference>
<feature type="transmembrane region" description="Helical" evidence="7">
    <location>
        <begin position="417"/>
        <end position="439"/>
    </location>
</feature>
<feature type="transmembrane region" description="Helical" evidence="7">
    <location>
        <begin position="183"/>
        <end position="207"/>
    </location>
</feature>